<evidence type="ECO:0000256" key="6">
    <source>
        <dbReference type="ARBA" id="ARBA00042471"/>
    </source>
</evidence>
<evidence type="ECO:0000256" key="7">
    <source>
        <dbReference type="ARBA" id="ARBA00042722"/>
    </source>
</evidence>
<comment type="catalytic activity">
    <reaction evidence="11">
        <text>alpha-NAD(+) + H2O = ADP-D-ribose + nicotinamide + H(+)</text>
        <dbReference type="Rhea" id="RHEA:68792"/>
        <dbReference type="ChEBI" id="CHEBI:15377"/>
        <dbReference type="ChEBI" id="CHEBI:15378"/>
        <dbReference type="ChEBI" id="CHEBI:17154"/>
        <dbReference type="ChEBI" id="CHEBI:57967"/>
        <dbReference type="ChEBI" id="CHEBI:77017"/>
    </reaction>
</comment>
<dbReference type="PANTHER" id="PTHR16222">
    <property type="entry name" value="ADP-RIBOSYLGLYCOHYDROLASE"/>
    <property type="match status" value="1"/>
</dbReference>
<keyword evidence="3" id="KW-0378">Hydrolase</keyword>
<organism evidence="13 14">
    <name type="scientific">Symbiodinium natans</name>
    <dbReference type="NCBI Taxonomy" id="878477"/>
    <lineage>
        <taxon>Eukaryota</taxon>
        <taxon>Sar</taxon>
        <taxon>Alveolata</taxon>
        <taxon>Dinophyceae</taxon>
        <taxon>Suessiales</taxon>
        <taxon>Symbiodiniaceae</taxon>
        <taxon>Symbiodinium</taxon>
    </lineage>
</organism>
<comment type="cofactor">
    <cofactor evidence="12">
        <name>Mg(2+)</name>
        <dbReference type="ChEBI" id="CHEBI:18420"/>
    </cofactor>
    <text evidence="12">Binds 2 magnesium ions per subunit.</text>
</comment>
<evidence type="ECO:0000313" key="13">
    <source>
        <dbReference type="EMBL" id="CAE7241646.1"/>
    </source>
</evidence>
<feature type="binding site" evidence="12">
    <location>
        <position position="106"/>
    </location>
    <ligand>
        <name>Mg(2+)</name>
        <dbReference type="ChEBI" id="CHEBI:18420"/>
        <label>1</label>
    </ligand>
</feature>
<protein>
    <recommendedName>
        <fullName evidence="4">ADP-ribosylhydrolase ARH3</fullName>
        <ecNumber evidence="2">3.2.1.143</ecNumber>
    </recommendedName>
    <alternativeName>
        <fullName evidence="5">ADP-ribose glycohydrolase ARH3</fullName>
    </alternativeName>
    <alternativeName>
        <fullName evidence="6">ADP-ribosylhydrolase 3</fullName>
    </alternativeName>
    <alternativeName>
        <fullName evidence="9">O-acetyl-ADP-ribose deacetylase ARH3</fullName>
    </alternativeName>
    <alternativeName>
        <fullName evidence="10">Poly(ADP-ribose) glycohydrolase ARH3</fullName>
    </alternativeName>
    <alternativeName>
        <fullName evidence="8">[Protein ADP-ribosylarginine] hydrolase-like protein 2</fullName>
    </alternativeName>
    <alternativeName>
        <fullName evidence="7">[Protein ADP-ribosylserine] hydrolase</fullName>
    </alternativeName>
</protein>
<dbReference type="InterPro" id="IPR050792">
    <property type="entry name" value="ADP-ribosylglycohydrolase"/>
</dbReference>
<dbReference type="InterPro" id="IPR005502">
    <property type="entry name" value="Ribosyl_crysJ1"/>
</dbReference>
<dbReference type="SUPFAM" id="SSF101478">
    <property type="entry name" value="ADP-ribosylglycohydrolase"/>
    <property type="match status" value="1"/>
</dbReference>
<name>A0A812LAW9_9DINO</name>
<feature type="binding site" evidence="12">
    <location>
        <position position="334"/>
    </location>
    <ligand>
        <name>Mg(2+)</name>
        <dbReference type="ChEBI" id="CHEBI:18420"/>
        <label>1</label>
    </ligand>
</feature>
<sequence length="384" mass="41655">MAQEVLASRARGCMLGIMVGDALGAAFEGRSRELIRQFAQQEWRTTLVQGFVRAVHMGTYTSMSGTFKGPFQVARGVDDMAFLPPGMDLPMDVLDQCGRQGMYTDDTCACLAVAGSLVECSKVDAAHVARRCAEFFRDNEHFRGSPPTAKKVNAACLEGVPVELTGLPPYFRFEGGSFANGGAMRISPLALAYRNASHVPLRVAVEQAILGTHRHVEAVDFATLQAAAVQYALLHSPETFSADELLTNLRDLCESKDMLETMKAISRAVRFVNMADADDHGILGPILGKHKRPGSGLEFQLASIHMAPCVFWLVCRHYKDPRRAIQAAIDLGGDTDTTASMVGAIVGALHGDGWCADWAESLENGVHGRDYALRLAEQLVELDL</sequence>
<dbReference type="PANTHER" id="PTHR16222:SF24">
    <property type="entry name" value="ADP-RIBOSYLHYDROLASE ARH3"/>
    <property type="match status" value="1"/>
</dbReference>
<keyword evidence="14" id="KW-1185">Reference proteome</keyword>
<evidence type="ECO:0000256" key="2">
    <source>
        <dbReference type="ARBA" id="ARBA00012255"/>
    </source>
</evidence>
<evidence type="ECO:0000256" key="3">
    <source>
        <dbReference type="ARBA" id="ARBA00022801"/>
    </source>
</evidence>
<dbReference type="AlphaFoldDB" id="A0A812LAW9"/>
<keyword evidence="12" id="KW-0460">Magnesium</keyword>
<feature type="binding site" evidence="12">
    <location>
        <position position="337"/>
    </location>
    <ligand>
        <name>Mg(2+)</name>
        <dbReference type="ChEBI" id="CHEBI:18420"/>
        <label>1</label>
    </ligand>
</feature>
<dbReference type="EMBL" id="CAJNDS010000946">
    <property type="protein sequence ID" value="CAE7241646.1"/>
    <property type="molecule type" value="Genomic_DNA"/>
</dbReference>
<dbReference type="OrthoDB" id="410104at2759"/>
<dbReference type="Proteomes" id="UP000604046">
    <property type="component" value="Unassembled WGS sequence"/>
</dbReference>
<evidence type="ECO:0000256" key="1">
    <source>
        <dbReference type="ARBA" id="ARBA00010702"/>
    </source>
</evidence>
<dbReference type="Gene3D" id="1.10.4080.10">
    <property type="entry name" value="ADP-ribosylation/Crystallin J1"/>
    <property type="match status" value="1"/>
</dbReference>
<evidence type="ECO:0000256" key="5">
    <source>
        <dbReference type="ARBA" id="ARBA00042398"/>
    </source>
</evidence>
<gene>
    <name evidence="13" type="primary">ADPRS</name>
    <name evidence="13" type="ORF">SNAT2548_LOCUS10957</name>
</gene>
<dbReference type="Pfam" id="PF03747">
    <property type="entry name" value="ADP_ribosyl_GH"/>
    <property type="match status" value="1"/>
</dbReference>
<accession>A0A812LAW9</accession>
<feature type="binding site" evidence="12">
    <location>
        <position position="336"/>
    </location>
    <ligand>
        <name>Mg(2+)</name>
        <dbReference type="ChEBI" id="CHEBI:18420"/>
        <label>1</label>
    </ligand>
</feature>
<evidence type="ECO:0000313" key="14">
    <source>
        <dbReference type="Proteomes" id="UP000604046"/>
    </source>
</evidence>
<evidence type="ECO:0000256" key="10">
    <source>
        <dbReference type="ARBA" id="ARBA00043193"/>
    </source>
</evidence>
<comment type="similarity">
    <text evidence="1">Belongs to the ADP-ribosylglycohydrolase family.</text>
</comment>
<evidence type="ECO:0000256" key="9">
    <source>
        <dbReference type="ARBA" id="ARBA00043187"/>
    </source>
</evidence>
<keyword evidence="12" id="KW-0479">Metal-binding</keyword>
<evidence type="ECO:0000256" key="11">
    <source>
        <dbReference type="ARBA" id="ARBA00049015"/>
    </source>
</evidence>
<dbReference type="GO" id="GO:0046872">
    <property type="term" value="F:metal ion binding"/>
    <property type="evidence" value="ECO:0007669"/>
    <property type="project" value="UniProtKB-KW"/>
</dbReference>
<reference evidence="13" key="1">
    <citation type="submission" date="2021-02" db="EMBL/GenBank/DDBJ databases">
        <authorList>
            <person name="Dougan E. K."/>
            <person name="Rhodes N."/>
            <person name="Thang M."/>
            <person name="Chan C."/>
        </authorList>
    </citation>
    <scope>NUCLEOTIDE SEQUENCE</scope>
</reference>
<comment type="caution">
    <text evidence="13">The sequence shown here is derived from an EMBL/GenBank/DDBJ whole genome shotgun (WGS) entry which is preliminary data.</text>
</comment>
<evidence type="ECO:0000256" key="12">
    <source>
        <dbReference type="PIRSR" id="PIRSR605502-1"/>
    </source>
</evidence>
<feature type="binding site" evidence="12">
    <location>
        <position position="104"/>
    </location>
    <ligand>
        <name>Mg(2+)</name>
        <dbReference type="ChEBI" id="CHEBI:18420"/>
        <label>1</label>
    </ligand>
</feature>
<dbReference type="InterPro" id="IPR036705">
    <property type="entry name" value="Ribosyl_crysJ1_sf"/>
</dbReference>
<proteinExistence type="inferred from homology"/>
<dbReference type="GO" id="GO:0004649">
    <property type="term" value="F:poly(ADP-ribose) glycohydrolase activity"/>
    <property type="evidence" value="ECO:0007669"/>
    <property type="project" value="UniProtKB-EC"/>
</dbReference>
<evidence type="ECO:0000256" key="4">
    <source>
        <dbReference type="ARBA" id="ARBA00041057"/>
    </source>
</evidence>
<feature type="binding site" evidence="12">
    <location>
        <position position="105"/>
    </location>
    <ligand>
        <name>Mg(2+)</name>
        <dbReference type="ChEBI" id="CHEBI:18420"/>
        <label>1</label>
    </ligand>
</feature>
<dbReference type="EC" id="3.2.1.143" evidence="2"/>
<evidence type="ECO:0000256" key="8">
    <source>
        <dbReference type="ARBA" id="ARBA00042850"/>
    </source>
</evidence>